<evidence type="ECO:0000313" key="4">
    <source>
        <dbReference type="EMBL" id="HHK69236.1"/>
    </source>
</evidence>
<dbReference type="Gene3D" id="3.30.420.220">
    <property type="match status" value="1"/>
</dbReference>
<evidence type="ECO:0000256" key="1">
    <source>
        <dbReference type="ARBA" id="ARBA00009211"/>
    </source>
</evidence>
<dbReference type="InterPro" id="IPR029012">
    <property type="entry name" value="Helix_hairpin_bin_sf"/>
</dbReference>
<dbReference type="Gene3D" id="1.10.246.90">
    <property type="entry name" value="Nop domain"/>
    <property type="match status" value="1"/>
</dbReference>
<protein>
    <recommendedName>
        <fullName evidence="3">Nop domain-containing protein</fullName>
    </recommendedName>
</protein>
<evidence type="ECO:0000259" key="3">
    <source>
        <dbReference type="PROSITE" id="PS51358"/>
    </source>
</evidence>
<dbReference type="InterPro" id="IPR047099">
    <property type="entry name" value="Nop5_N_sf"/>
</dbReference>
<organism evidence="4">
    <name type="scientific">Caldiarchaeum subterraneum</name>
    <dbReference type="NCBI Taxonomy" id="311458"/>
    <lineage>
        <taxon>Archaea</taxon>
        <taxon>Nitrososphaerota</taxon>
        <taxon>Candidatus Caldarchaeales</taxon>
        <taxon>Candidatus Caldarchaeaceae</taxon>
        <taxon>Candidatus Caldarchaeum</taxon>
    </lineage>
</organism>
<dbReference type="Gene3D" id="1.10.287.660">
    <property type="entry name" value="Helix hairpin bin"/>
    <property type="match status" value="1"/>
</dbReference>
<feature type="domain" description="Nop" evidence="3">
    <location>
        <begin position="258"/>
        <end position="373"/>
    </location>
</feature>
<reference evidence="4" key="1">
    <citation type="journal article" date="2020" name="mSystems">
        <title>Genome- and Community-Level Interaction Insights into Carbon Utilization and Element Cycling Functions of Hydrothermarchaeota in Hydrothermal Sediment.</title>
        <authorList>
            <person name="Zhou Z."/>
            <person name="Liu Y."/>
            <person name="Xu W."/>
            <person name="Pan J."/>
            <person name="Luo Z.H."/>
            <person name="Li M."/>
        </authorList>
    </citation>
    <scope>NUCLEOTIDE SEQUENCE [LARGE SCALE GENOMIC DNA]</scope>
    <source>
        <strain evidence="4">SpSt-1056</strain>
    </source>
</reference>
<feature type="compositionally biased region" description="Basic and acidic residues" evidence="2">
    <location>
        <begin position="374"/>
        <end position="386"/>
    </location>
</feature>
<dbReference type="GO" id="GO:0030515">
    <property type="term" value="F:snoRNA binding"/>
    <property type="evidence" value="ECO:0007669"/>
    <property type="project" value="InterPro"/>
</dbReference>
<comment type="caution">
    <text evidence="4">The sequence shown here is derived from an EMBL/GenBank/DDBJ whole genome shotgun (WGS) entry which is preliminary data.</text>
</comment>
<dbReference type="SMART" id="SM00931">
    <property type="entry name" value="NOSIC"/>
    <property type="match status" value="1"/>
</dbReference>
<dbReference type="PROSITE" id="PS51358">
    <property type="entry name" value="NOP"/>
    <property type="match status" value="1"/>
</dbReference>
<feature type="region of interest" description="Disordered" evidence="2">
    <location>
        <begin position="374"/>
        <end position="394"/>
    </location>
</feature>
<dbReference type="EMBL" id="DRWN01000072">
    <property type="protein sequence ID" value="HHK69236.1"/>
    <property type="molecule type" value="Genomic_DNA"/>
</dbReference>
<dbReference type="PANTHER" id="PTHR10894:SF0">
    <property type="entry name" value="NUCLEOLAR PROTEIN 56"/>
    <property type="match status" value="1"/>
</dbReference>
<sequence>MSQAYVLMTAVGLAAFDENGGLISFKPFAAAPAEITTVLTRMKGGEMPTQYVEDFLNNLRGKGVETLLFWDENVGKLLQKHAEKTGTRLELVEARPLDIETALSDAELENYRKLVRDVAAELARQRIVAEAGRRDLHIVHAVRAFDDLERMKNQVFARVREWYEVHFPELASIVEDPDTYLKLVSTPLMRDKIDVEKVSKVLDANVLKRVSEAAEKSVGGGVGDRDMTRIASLASLGLEISRLAEKTGEYIKELMAVEAPNLSAVAGPVLGSRLISLAGGLEKLARLPASTIQVLGAEKALFRFFRTGRGAPKHGVIFQHPFVHSAPRWQRGKIARVLAAKISIAARIDYFSKEDRSGQLRSLLEQRVEEIKKKYATPPKKEAEKPGRRRRVRR</sequence>
<dbReference type="GO" id="GO:0031428">
    <property type="term" value="C:box C/D methylation guide snoRNP complex"/>
    <property type="evidence" value="ECO:0007669"/>
    <property type="project" value="InterPro"/>
</dbReference>
<dbReference type="InterPro" id="IPR002687">
    <property type="entry name" value="Nop_dom"/>
</dbReference>
<dbReference type="InterPro" id="IPR042239">
    <property type="entry name" value="Nop_C"/>
</dbReference>
<dbReference type="PANTHER" id="PTHR10894">
    <property type="entry name" value="NUCLEOLAR PROTEIN 5 NUCLEOLAR PROTEIN NOP5 NOP58"/>
    <property type="match status" value="1"/>
</dbReference>
<dbReference type="Pfam" id="PF01798">
    <property type="entry name" value="Nop"/>
    <property type="match status" value="1"/>
</dbReference>
<dbReference type="AlphaFoldDB" id="A0A7C5LFA6"/>
<comment type="similarity">
    <text evidence="1">Belongs to the NOP5/NOP56 family.</text>
</comment>
<dbReference type="Gene3D" id="1.10.150.460">
    <property type="match status" value="1"/>
</dbReference>
<dbReference type="SUPFAM" id="SSF89124">
    <property type="entry name" value="Nop domain"/>
    <property type="match status" value="1"/>
</dbReference>
<dbReference type="InterPro" id="IPR012976">
    <property type="entry name" value="NOSIC"/>
</dbReference>
<evidence type="ECO:0000256" key="2">
    <source>
        <dbReference type="SAM" id="MobiDB-lite"/>
    </source>
</evidence>
<dbReference type="InterPro" id="IPR045056">
    <property type="entry name" value="Nop56/Nop58"/>
</dbReference>
<gene>
    <name evidence="4" type="ORF">ENM11_08875</name>
</gene>
<dbReference type="InterPro" id="IPR036070">
    <property type="entry name" value="Nop_dom_sf"/>
</dbReference>
<proteinExistence type="inferred from homology"/>
<name>A0A7C5LFA6_CALS0</name>
<accession>A0A7C5LFA6</accession>